<proteinExistence type="predicted"/>
<dbReference type="EMBL" id="LR796178">
    <property type="protein sequence ID" value="CAB4124205.1"/>
    <property type="molecule type" value="Genomic_DNA"/>
</dbReference>
<evidence type="ECO:0000313" key="1">
    <source>
        <dbReference type="EMBL" id="CAB4124205.1"/>
    </source>
</evidence>
<organism evidence="1">
    <name type="scientific">uncultured Caudovirales phage</name>
    <dbReference type="NCBI Taxonomy" id="2100421"/>
    <lineage>
        <taxon>Viruses</taxon>
        <taxon>Duplodnaviria</taxon>
        <taxon>Heunggongvirae</taxon>
        <taxon>Uroviricota</taxon>
        <taxon>Caudoviricetes</taxon>
        <taxon>Peduoviridae</taxon>
        <taxon>Maltschvirus</taxon>
        <taxon>Maltschvirus maltsch</taxon>
    </lineage>
</organism>
<protein>
    <submittedName>
        <fullName evidence="1">Uncharacterized protein</fullName>
    </submittedName>
</protein>
<name>A0A6J5KSY4_9CAUD</name>
<sequence>MFEDTSRLDQMRLDAIDELVTRLQNDYGCAVAFILPENITEGESIHDVEDKMYEGVLNAGMISLGD</sequence>
<gene>
    <name evidence="1" type="ORF">UFOVP49_59</name>
</gene>
<accession>A0A6J5KSY4</accession>
<reference evidence="1" key="1">
    <citation type="submission" date="2020-04" db="EMBL/GenBank/DDBJ databases">
        <authorList>
            <person name="Chiriac C."/>
            <person name="Salcher M."/>
            <person name="Ghai R."/>
            <person name="Kavagutti S V."/>
        </authorList>
    </citation>
    <scope>NUCLEOTIDE SEQUENCE</scope>
</reference>